<evidence type="ECO:0000313" key="5">
    <source>
        <dbReference type="EMBL" id="CAD8719116.1"/>
    </source>
</evidence>
<dbReference type="Gene3D" id="3.40.50.1000">
    <property type="entry name" value="HAD superfamily/HAD-like"/>
    <property type="match status" value="1"/>
</dbReference>
<dbReference type="InterPro" id="IPR051658">
    <property type="entry name" value="UBLCP1"/>
</dbReference>
<dbReference type="SUPFAM" id="SSF56784">
    <property type="entry name" value="HAD-like"/>
    <property type="match status" value="1"/>
</dbReference>
<dbReference type="EMBL" id="HBFD01004825">
    <property type="protein sequence ID" value="CAD8719116.1"/>
    <property type="molecule type" value="Transcribed_RNA"/>
</dbReference>
<evidence type="ECO:0000256" key="3">
    <source>
        <dbReference type="ARBA" id="ARBA00023242"/>
    </source>
</evidence>
<dbReference type="SUPFAM" id="SSF54236">
    <property type="entry name" value="Ubiquitin-like"/>
    <property type="match status" value="1"/>
</dbReference>
<comment type="subcellular location">
    <subcellularLocation>
        <location evidence="1">Nucleus</location>
    </subcellularLocation>
</comment>
<organism evidence="5">
    <name type="scientific">Chromulina nebulosa</name>
    <dbReference type="NCBI Taxonomy" id="96789"/>
    <lineage>
        <taxon>Eukaryota</taxon>
        <taxon>Sar</taxon>
        <taxon>Stramenopiles</taxon>
        <taxon>Ochrophyta</taxon>
        <taxon>Chrysophyceae</taxon>
        <taxon>Chromulinales</taxon>
        <taxon>Chromulinaceae</taxon>
        <taxon>Chromulina</taxon>
    </lineage>
</organism>
<reference evidence="5" key="1">
    <citation type="submission" date="2021-01" db="EMBL/GenBank/DDBJ databases">
        <authorList>
            <person name="Corre E."/>
            <person name="Pelletier E."/>
            <person name="Niang G."/>
            <person name="Scheremetjew M."/>
            <person name="Finn R."/>
            <person name="Kale V."/>
            <person name="Holt S."/>
            <person name="Cochrane G."/>
            <person name="Meng A."/>
            <person name="Brown T."/>
            <person name="Cohen L."/>
        </authorList>
    </citation>
    <scope>NUCLEOTIDE SEQUENCE</scope>
    <source>
        <strain evidence="5">UTEXLB2642</strain>
    </source>
</reference>
<dbReference type="InterPro" id="IPR023214">
    <property type="entry name" value="HAD_sf"/>
</dbReference>
<sequence>MNNNNSWRGKLSVTWRDNTYLIDYDTNTTYYELTLHLHRLTQVSIDRLRLIGLAYNGKSSIPNNQPLKQLTMKYKDNVAQLKMLGTPENEINSFIISVSNSSPSNKILNLNDFLFPFPSNTREYRKLNEFTNNTQIKFISLPRENKKLLILDLDHTLVDFTSMDITVSVDEMKRPFMDYFLAQAYQYYDLAIWSQTNWAWVEVKITELGLLNNKDYKICFVLDKTSMFSIRGSRCNIDTSNYCPNDSLKEKKLKVKPLHIIWGQHPEIWSEKNTIHVDDLSRNFLLNPKSGIAIKPFYRDPLELAQAKLEEGNMLVYEPGDELIKPTDDTELLLLLKYLLHIAKAPNVTVYDHSIWRETVRSSISIEELTKSTNEHLSISSER</sequence>
<gene>
    <name evidence="5" type="ORF">CNEB1095_LOCUS3159</name>
</gene>
<evidence type="ECO:0000256" key="2">
    <source>
        <dbReference type="ARBA" id="ARBA00022801"/>
    </source>
</evidence>
<dbReference type="InterPro" id="IPR004274">
    <property type="entry name" value="FCP1_dom"/>
</dbReference>
<dbReference type="GO" id="GO:0090364">
    <property type="term" value="P:regulation of proteasome assembly"/>
    <property type="evidence" value="ECO:0007669"/>
    <property type="project" value="InterPro"/>
</dbReference>
<dbReference type="GO" id="GO:0004721">
    <property type="term" value="F:phosphoprotein phosphatase activity"/>
    <property type="evidence" value="ECO:0007669"/>
    <property type="project" value="InterPro"/>
</dbReference>
<dbReference type="GO" id="GO:0005634">
    <property type="term" value="C:nucleus"/>
    <property type="evidence" value="ECO:0007669"/>
    <property type="project" value="UniProtKB-SubCell"/>
</dbReference>
<dbReference type="SMART" id="SM00577">
    <property type="entry name" value="CPDc"/>
    <property type="match status" value="1"/>
</dbReference>
<dbReference type="InterPro" id="IPR011943">
    <property type="entry name" value="HAD-SF_hydro_IIID"/>
</dbReference>
<dbReference type="PANTHER" id="PTHR48493">
    <property type="entry name" value="UBIQUITIN-LIKE DOMAIN-CONTAINING CTD PHOSPHATASE 1"/>
    <property type="match status" value="1"/>
</dbReference>
<protein>
    <recommendedName>
        <fullName evidence="4">FCP1 homology domain-containing protein</fullName>
    </recommendedName>
</protein>
<dbReference type="InterPro" id="IPR029071">
    <property type="entry name" value="Ubiquitin-like_domsf"/>
</dbReference>
<keyword evidence="2" id="KW-0378">Hydrolase</keyword>
<name>A0A7S0SZ94_9STRA</name>
<keyword evidence="3" id="KW-0539">Nucleus</keyword>
<dbReference type="PANTHER" id="PTHR48493:SF1">
    <property type="entry name" value="UBIQUITIN-LIKE DOMAIN-CONTAINING CTD PHOSPHATASE 1"/>
    <property type="match status" value="1"/>
</dbReference>
<evidence type="ECO:0000256" key="1">
    <source>
        <dbReference type="ARBA" id="ARBA00004123"/>
    </source>
</evidence>
<dbReference type="Pfam" id="PF03031">
    <property type="entry name" value="NIF"/>
    <property type="match status" value="1"/>
</dbReference>
<dbReference type="AlphaFoldDB" id="A0A7S0SZ94"/>
<dbReference type="PROSITE" id="PS50969">
    <property type="entry name" value="FCP1"/>
    <property type="match status" value="1"/>
</dbReference>
<proteinExistence type="predicted"/>
<dbReference type="NCBIfam" id="TIGR02245">
    <property type="entry name" value="HAD_IIID1"/>
    <property type="match status" value="1"/>
</dbReference>
<accession>A0A7S0SZ94</accession>
<feature type="domain" description="FCP1 homology" evidence="4">
    <location>
        <begin position="142"/>
        <end position="316"/>
    </location>
</feature>
<evidence type="ECO:0000259" key="4">
    <source>
        <dbReference type="PROSITE" id="PS50969"/>
    </source>
</evidence>
<dbReference type="Gene3D" id="3.10.20.90">
    <property type="entry name" value="Phosphatidylinositol 3-kinase Catalytic Subunit, Chain A, domain 1"/>
    <property type="match status" value="1"/>
</dbReference>
<dbReference type="InterPro" id="IPR036412">
    <property type="entry name" value="HAD-like_sf"/>
</dbReference>